<organism evidence="6 7">
    <name type="scientific">Parnassius apollo</name>
    <name type="common">Apollo butterfly</name>
    <name type="synonym">Papilio apollo</name>
    <dbReference type="NCBI Taxonomy" id="110799"/>
    <lineage>
        <taxon>Eukaryota</taxon>
        <taxon>Metazoa</taxon>
        <taxon>Ecdysozoa</taxon>
        <taxon>Arthropoda</taxon>
        <taxon>Hexapoda</taxon>
        <taxon>Insecta</taxon>
        <taxon>Pterygota</taxon>
        <taxon>Neoptera</taxon>
        <taxon>Endopterygota</taxon>
        <taxon>Lepidoptera</taxon>
        <taxon>Glossata</taxon>
        <taxon>Ditrysia</taxon>
        <taxon>Papilionoidea</taxon>
        <taxon>Papilionidae</taxon>
        <taxon>Parnassiinae</taxon>
        <taxon>Parnassini</taxon>
        <taxon>Parnassius</taxon>
        <taxon>Parnassius</taxon>
    </lineage>
</organism>
<dbReference type="InterPro" id="IPR007588">
    <property type="entry name" value="Znf_FLYWCH"/>
</dbReference>
<dbReference type="Proteomes" id="UP000691718">
    <property type="component" value="Unassembled WGS sequence"/>
</dbReference>
<evidence type="ECO:0000313" key="7">
    <source>
        <dbReference type="Proteomes" id="UP000691718"/>
    </source>
</evidence>
<evidence type="ECO:0000256" key="2">
    <source>
        <dbReference type="ARBA" id="ARBA00022771"/>
    </source>
</evidence>
<keyword evidence="1" id="KW-0479">Metal-binding</keyword>
<dbReference type="EMBL" id="CAJQZP010000031">
    <property type="protein sequence ID" value="CAG4934078.1"/>
    <property type="molecule type" value="Genomic_DNA"/>
</dbReference>
<feature type="domain" description="FLYWCH-type" evidence="5">
    <location>
        <begin position="375"/>
        <end position="430"/>
    </location>
</feature>
<feature type="region of interest" description="Disordered" evidence="4">
    <location>
        <begin position="187"/>
        <end position="231"/>
    </location>
</feature>
<evidence type="ECO:0000256" key="3">
    <source>
        <dbReference type="ARBA" id="ARBA00022833"/>
    </source>
</evidence>
<evidence type="ECO:0000259" key="5">
    <source>
        <dbReference type="Pfam" id="PF04500"/>
    </source>
</evidence>
<dbReference type="Pfam" id="PF04500">
    <property type="entry name" value="FLYWCH"/>
    <property type="match status" value="2"/>
</dbReference>
<feature type="domain" description="FLYWCH-type" evidence="5">
    <location>
        <begin position="316"/>
        <end position="366"/>
    </location>
</feature>
<keyword evidence="3" id="KW-0862">Zinc</keyword>
<evidence type="ECO:0000313" key="6">
    <source>
        <dbReference type="EMBL" id="CAG4934078.1"/>
    </source>
</evidence>
<evidence type="ECO:0000256" key="1">
    <source>
        <dbReference type="ARBA" id="ARBA00022723"/>
    </source>
</evidence>
<keyword evidence="2" id="KW-0863">Zinc-finger</keyword>
<dbReference type="OrthoDB" id="7962512at2759"/>
<reference evidence="6" key="1">
    <citation type="submission" date="2021-04" db="EMBL/GenBank/DDBJ databases">
        <authorList>
            <person name="Tunstrom K."/>
        </authorList>
    </citation>
    <scope>NUCLEOTIDE SEQUENCE</scope>
</reference>
<gene>
    <name evidence="6" type="ORF">PAPOLLO_LOCUS774</name>
</gene>
<feature type="compositionally biased region" description="Low complexity" evidence="4">
    <location>
        <begin position="187"/>
        <end position="205"/>
    </location>
</feature>
<comment type="caution">
    <text evidence="6">The sequence shown here is derived from an EMBL/GenBank/DDBJ whole genome shotgun (WGS) entry which is preliminary data.</text>
</comment>
<name>A0A8S3W0V1_PARAO</name>
<evidence type="ECO:0000256" key="4">
    <source>
        <dbReference type="SAM" id="MobiDB-lite"/>
    </source>
</evidence>
<protein>
    <submittedName>
        <fullName evidence="6">(apollo) hypothetical protein</fullName>
    </submittedName>
</protein>
<accession>A0A8S3W0V1</accession>
<dbReference type="GO" id="GO:0008270">
    <property type="term" value="F:zinc ion binding"/>
    <property type="evidence" value="ECO:0007669"/>
    <property type="project" value="UniProtKB-KW"/>
</dbReference>
<keyword evidence="7" id="KW-1185">Reference proteome</keyword>
<proteinExistence type="predicted"/>
<sequence length="430" mass="48839">MIPTRSGKKFLLMIDGYTYSQINYSNHWLCSSKAQGVQFIPTEKGKYILVLRGFTYSQVGGRFFYCSSKHMGCRARVRVIAGKLVASGDEHNHAPPSHARCGNGAFVQLRPAIVRYELTRVGKPCLTIGQYSFRRDYTTGDRVKWRSLQETDIDYTSNNSDVEDFLPDNEDNDDPSFLLSTVRFSSVSDSGSDSESNESIVSTSNRESGSDRKFTRGTLYSPAPPLQREKANVKNWSQVDPLQGSSKSTMWVEKKFISKELHLLEPSYLEFSSENSDNPLSYFQQYVDDELVNLIVEKTNQSSVLNGISSAIKFEMTKFGNPTISWGNYRFIKKLTRRMKTWWECTARKSSGCRCVAVTVDNRLMKLNEPKFGLSQRGNLIVQIGDWRFNKHACWGSKVRWTCIKKKYGCTAAITTVDNVIVKTLGKHNH</sequence>
<dbReference type="AlphaFoldDB" id="A0A8S3W0V1"/>